<feature type="compositionally biased region" description="Polar residues" evidence="1">
    <location>
        <begin position="123"/>
        <end position="132"/>
    </location>
</feature>
<gene>
    <name evidence="2" type="ORF">DV515_00019140</name>
</gene>
<dbReference type="AlphaFoldDB" id="A0A3L8Q5V2"/>
<protein>
    <submittedName>
        <fullName evidence="2">Uncharacterized protein</fullName>
    </submittedName>
</protein>
<comment type="caution">
    <text evidence="2">The sequence shown here is derived from an EMBL/GenBank/DDBJ whole genome shotgun (WGS) entry which is preliminary data.</text>
</comment>
<reference evidence="2 3" key="1">
    <citation type="journal article" date="2018" name="Proc. R. Soc. B">
        <title>A non-coding region near Follistatin controls head colour polymorphism in the Gouldian finch.</title>
        <authorList>
            <person name="Toomey M.B."/>
            <person name="Marques C.I."/>
            <person name="Andrade P."/>
            <person name="Araujo P.M."/>
            <person name="Sabatino S."/>
            <person name="Gazda M.A."/>
            <person name="Afonso S."/>
            <person name="Lopes R.J."/>
            <person name="Corbo J.C."/>
            <person name="Carneiro M."/>
        </authorList>
    </citation>
    <scope>NUCLEOTIDE SEQUENCE [LARGE SCALE GENOMIC DNA]</scope>
    <source>
        <strain evidence="2">Red01</strain>
        <tissue evidence="2">Muscle</tissue>
    </source>
</reference>
<evidence type="ECO:0000313" key="2">
    <source>
        <dbReference type="EMBL" id="RLV62599.1"/>
    </source>
</evidence>
<dbReference type="EMBL" id="QUSF01006321">
    <property type="protein sequence ID" value="RLV62599.1"/>
    <property type="molecule type" value="Genomic_DNA"/>
</dbReference>
<feature type="non-terminal residue" evidence="2">
    <location>
        <position position="152"/>
    </location>
</feature>
<feature type="compositionally biased region" description="Basic and acidic residues" evidence="1">
    <location>
        <begin position="138"/>
        <end position="152"/>
    </location>
</feature>
<proteinExistence type="predicted"/>
<feature type="region of interest" description="Disordered" evidence="1">
    <location>
        <begin position="98"/>
        <end position="152"/>
    </location>
</feature>
<evidence type="ECO:0000313" key="3">
    <source>
        <dbReference type="Proteomes" id="UP000276834"/>
    </source>
</evidence>
<sequence length="152" mass="16108">MKKGSLGLPLIPPIRKAISPPLGSAAGSLQSSLELEFQESQEMSPTCSSRSREKNCEPEASSESTRKTERKKGKSSCCKPGPGMPLLPRKLADLFGLETHVPNPSLGNGGLSPHPSQEALAQEPQQRQQSSAGPRVTAGEDKVKVEHGLASE</sequence>
<feature type="compositionally biased region" description="Low complexity" evidence="1">
    <location>
        <begin position="22"/>
        <end position="42"/>
    </location>
</feature>
<organism evidence="2 3">
    <name type="scientific">Chloebia gouldiae</name>
    <name type="common">Gouldian finch</name>
    <name type="synonym">Erythrura gouldiae</name>
    <dbReference type="NCBI Taxonomy" id="44316"/>
    <lineage>
        <taxon>Eukaryota</taxon>
        <taxon>Metazoa</taxon>
        <taxon>Chordata</taxon>
        <taxon>Craniata</taxon>
        <taxon>Vertebrata</taxon>
        <taxon>Euteleostomi</taxon>
        <taxon>Archelosauria</taxon>
        <taxon>Archosauria</taxon>
        <taxon>Dinosauria</taxon>
        <taxon>Saurischia</taxon>
        <taxon>Theropoda</taxon>
        <taxon>Coelurosauria</taxon>
        <taxon>Aves</taxon>
        <taxon>Neognathae</taxon>
        <taxon>Neoaves</taxon>
        <taxon>Telluraves</taxon>
        <taxon>Australaves</taxon>
        <taxon>Passeriformes</taxon>
        <taxon>Passeroidea</taxon>
        <taxon>Passeridae</taxon>
        <taxon>Chloebia</taxon>
    </lineage>
</organism>
<feature type="region of interest" description="Disordered" evidence="1">
    <location>
        <begin position="1"/>
        <end position="85"/>
    </location>
</feature>
<dbReference type="Proteomes" id="UP000276834">
    <property type="component" value="Unassembled WGS sequence"/>
</dbReference>
<keyword evidence="3" id="KW-1185">Reference proteome</keyword>
<accession>A0A3L8Q5V2</accession>
<evidence type="ECO:0000256" key="1">
    <source>
        <dbReference type="SAM" id="MobiDB-lite"/>
    </source>
</evidence>
<name>A0A3L8Q5V2_CHLGU</name>